<proteinExistence type="predicted"/>
<dbReference type="AlphaFoldDB" id="A0A450WGZ5"/>
<reference evidence="1" key="1">
    <citation type="submission" date="2019-02" db="EMBL/GenBank/DDBJ databases">
        <authorList>
            <person name="Gruber-Vodicka R. H."/>
            <person name="Seah K. B. B."/>
        </authorList>
    </citation>
    <scope>NUCLEOTIDE SEQUENCE</scope>
    <source>
        <strain evidence="1">BECK_BY7</strain>
    </source>
</reference>
<sequence>MSNVFDPVVEALATQIQNDAATATPTEKVELAKAWVLLAGRYSAGELEKFRIDKETQIGAAAATKIGEIEAAGAAQVGLMQAEVAEISGLMTPAWPLNPDDTKKSIPKVIDEKLFLPGSVPFLFGILARYQEYLGIGMITSEKGTFYNDNSREQLALLTGFNTDGLSYNAFYRQRSLEFLDGHDGHFIHSEMSWIYAGTSSQYYYPHALSAVLFVKNTTESDLTRNLRCGGATGWNSGYEGAGAHVLTPDVTNDNAADIALLSEENVWNYAGNTSNTGSNSVAITVPAGRTVAIIVYTSPYHYTSPTSAYVLFEHLYIERFKNEFLTTGLEIDIERTVKAHQNPNGSGDILDIWRP</sequence>
<gene>
    <name evidence="1" type="ORF">BECKLFY1418C_GA0070996_102246</name>
</gene>
<dbReference type="EMBL" id="CAADFN010000022">
    <property type="protein sequence ID" value="VFK16310.1"/>
    <property type="molecule type" value="Genomic_DNA"/>
</dbReference>
<accession>A0A450WGZ5</accession>
<evidence type="ECO:0000313" key="1">
    <source>
        <dbReference type="EMBL" id="VFK16310.1"/>
    </source>
</evidence>
<organism evidence="1">
    <name type="scientific">Candidatus Kentrum sp. LFY</name>
    <dbReference type="NCBI Taxonomy" id="2126342"/>
    <lineage>
        <taxon>Bacteria</taxon>
        <taxon>Pseudomonadati</taxon>
        <taxon>Pseudomonadota</taxon>
        <taxon>Gammaproteobacteria</taxon>
        <taxon>Candidatus Kentrum</taxon>
    </lineage>
</organism>
<protein>
    <submittedName>
        <fullName evidence="1">Uncharacterized protein</fullName>
    </submittedName>
</protein>
<name>A0A450WGZ5_9GAMM</name>